<dbReference type="HAMAP" id="MF_00135">
    <property type="entry name" value="PRAI"/>
    <property type="match status" value="1"/>
</dbReference>
<dbReference type="SUPFAM" id="SSF51366">
    <property type="entry name" value="Ribulose-phoshate binding barrel"/>
    <property type="match status" value="1"/>
</dbReference>
<protein>
    <recommendedName>
        <fullName evidence="4 9">N-(5'-phosphoribosyl)anthranilate isomerase</fullName>
        <shortName evidence="9">PRAI</shortName>
        <ecNumber evidence="3 9">5.3.1.24</ecNumber>
    </recommendedName>
</protein>
<comment type="caution">
    <text evidence="11">The sequence shown here is derived from an EMBL/GenBank/DDBJ whole genome shotgun (WGS) entry which is preliminary data.</text>
</comment>
<dbReference type="GO" id="GO:0000162">
    <property type="term" value="P:L-tryptophan biosynthetic process"/>
    <property type="evidence" value="ECO:0007669"/>
    <property type="project" value="UniProtKB-UniRule"/>
</dbReference>
<dbReference type="EMBL" id="ASXJ01000074">
    <property type="protein sequence ID" value="ERM02625.1"/>
    <property type="molecule type" value="Genomic_DNA"/>
</dbReference>
<keyword evidence="8 9" id="KW-0413">Isomerase</keyword>
<keyword evidence="6 9" id="KW-0822">Tryptophan biosynthesis</keyword>
<evidence type="ECO:0000256" key="6">
    <source>
        <dbReference type="ARBA" id="ARBA00022822"/>
    </source>
</evidence>
<dbReference type="PANTHER" id="PTHR42894:SF1">
    <property type="entry name" value="N-(5'-PHOSPHORIBOSYL)ANTHRANILATE ISOMERASE"/>
    <property type="match status" value="1"/>
</dbReference>
<dbReference type="EC" id="5.3.1.24" evidence="3 9"/>
<dbReference type="Pfam" id="PF00697">
    <property type="entry name" value="PRAI"/>
    <property type="match status" value="1"/>
</dbReference>
<sequence>MRRKTMVLDIKICGLKTPDAVAAALDGGATHIGFIFFPKSPRHITPQKAAGLRDAVKGRALAVAVTVDADDETLDEIVEAVKPDILQLHGHETPERVAFIKARYGLPVMKAFSVREASDLAAIAAYKGIADRFLFDAKPPKGSDLPGGNGVSFDWELLAALDADIDYMLSGGLNADNIAEALHKTQAPGIDISSGVERAPGEKDVRLIENFFRAVADARRQPEMTERKR</sequence>
<evidence type="ECO:0000256" key="7">
    <source>
        <dbReference type="ARBA" id="ARBA00023141"/>
    </source>
</evidence>
<dbReference type="InterPro" id="IPR001240">
    <property type="entry name" value="PRAI_dom"/>
</dbReference>
<evidence type="ECO:0000313" key="12">
    <source>
        <dbReference type="Proteomes" id="UP000016842"/>
    </source>
</evidence>
<comment type="catalytic activity">
    <reaction evidence="1 9">
        <text>N-(5-phospho-beta-D-ribosyl)anthranilate = 1-(2-carboxyphenylamino)-1-deoxy-D-ribulose 5-phosphate</text>
        <dbReference type="Rhea" id="RHEA:21540"/>
        <dbReference type="ChEBI" id="CHEBI:18277"/>
        <dbReference type="ChEBI" id="CHEBI:58613"/>
        <dbReference type="EC" id="5.3.1.24"/>
    </reaction>
</comment>
<name>U4V9E7_9HYPH</name>
<evidence type="ECO:0000313" key="11">
    <source>
        <dbReference type="EMBL" id="ERM02625.1"/>
    </source>
</evidence>
<dbReference type="InterPro" id="IPR011060">
    <property type="entry name" value="RibuloseP-bd_barrel"/>
</dbReference>
<dbReference type="Proteomes" id="UP000016842">
    <property type="component" value="Unassembled WGS sequence"/>
</dbReference>
<dbReference type="PATRIC" id="fig|1337887.3.peg.1496"/>
<comment type="pathway">
    <text evidence="2 9">Amino-acid biosynthesis; L-tryptophan biosynthesis; L-tryptophan from chorismate: step 3/5.</text>
</comment>
<reference evidence="11 12" key="1">
    <citation type="journal article" date="2014" name="FEMS Microbiol. Lett.">
        <title>Genome sequencing analysis reveals virulence-related gene content of Ochrobactrum intermedium strain 229E, a urease-positive strain isolated from the human gastric niche.</title>
        <authorList>
            <person name="Kulkarni G.J."/>
            <person name="Shetty S."/>
            <person name="Dharne M.S."/>
            <person name="Shouche Y.S."/>
        </authorList>
    </citation>
    <scope>NUCLEOTIDE SEQUENCE [LARGE SCALE GENOMIC DNA]</scope>
    <source>
        <strain evidence="11 12">229E</strain>
    </source>
</reference>
<evidence type="ECO:0000259" key="10">
    <source>
        <dbReference type="Pfam" id="PF00697"/>
    </source>
</evidence>
<evidence type="ECO:0000256" key="5">
    <source>
        <dbReference type="ARBA" id="ARBA00022605"/>
    </source>
</evidence>
<proteinExistence type="inferred from homology"/>
<evidence type="ECO:0000256" key="8">
    <source>
        <dbReference type="ARBA" id="ARBA00023235"/>
    </source>
</evidence>
<dbReference type="GO" id="GO:0004640">
    <property type="term" value="F:phosphoribosylanthranilate isomerase activity"/>
    <property type="evidence" value="ECO:0007669"/>
    <property type="project" value="UniProtKB-UniRule"/>
</dbReference>
<keyword evidence="5 9" id="KW-0028">Amino-acid biosynthesis</keyword>
<evidence type="ECO:0000256" key="1">
    <source>
        <dbReference type="ARBA" id="ARBA00001164"/>
    </source>
</evidence>
<dbReference type="InterPro" id="IPR044643">
    <property type="entry name" value="TrpF_fam"/>
</dbReference>
<dbReference type="Gene3D" id="3.20.20.70">
    <property type="entry name" value="Aldolase class I"/>
    <property type="match status" value="1"/>
</dbReference>
<dbReference type="CDD" id="cd00405">
    <property type="entry name" value="PRAI"/>
    <property type="match status" value="1"/>
</dbReference>
<accession>U4V9E7</accession>
<keyword evidence="7 9" id="KW-0057">Aromatic amino acid biosynthesis</keyword>
<comment type="similarity">
    <text evidence="9">Belongs to the TrpF family.</text>
</comment>
<evidence type="ECO:0000256" key="3">
    <source>
        <dbReference type="ARBA" id="ARBA00012572"/>
    </source>
</evidence>
<organism evidence="11 12">
    <name type="scientific">Brucella intermedia 229E</name>
    <dbReference type="NCBI Taxonomy" id="1337887"/>
    <lineage>
        <taxon>Bacteria</taxon>
        <taxon>Pseudomonadati</taxon>
        <taxon>Pseudomonadota</taxon>
        <taxon>Alphaproteobacteria</taxon>
        <taxon>Hyphomicrobiales</taxon>
        <taxon>Brucellaceae</taxon>
        <taxon>Brucella/Ochrobactrum group</taxon>
        <taxon>Brucella</taxon>
    </lineage>
</organism>
<dbReference type="InterPro" id="IPR013785">
    <property type="entry name" value="Aldolase_TIM"/>
</dbReference>
<feature type="domain" description="N-(5'phosphoribosyl) anthranilate isomerase (PRAI)" evidence="10">
    <location>
        <begin position="10"/>
        <end position="213"/>
    </location>
</feature>
<evidence type="ECO:0000256" key="9">
    <source>
        <dbReference type="HAMAP-Rule" id="MF_00135"/>
    </source>
</evidence>
<dbReference type="PANTHER" id="PTHR42894">
    <property type="entry name" value="N-(5'-PHOSPHORIBOSYL)ANTHRANILATE ISOMERASE"/>
    <property type="match status" value="1"/>
</dbReference>
<evidence type="ECO:0000256" key="2">
    <source>
        <dbReference type="ARBA" id="ARBA00004664"/>
    </source>
</evidence>
<dbReference type="AlphaFoldDB" id="U4V9E7"/>
<dbReference type="NCBIfam" id="NF002295">
    <property type="entry name" value="PRK01222.1-1"/>
    <property type="match status" value="1"/>
</dbReference>
<gene>
    <name evidence="9" type="primary">trpF</name>
    <name evidence="11" type="ORF">Q644_15710</name>
</gene>
<evidence type="ECO:0000256" key="4">
    <source>
        <dbReference type="ARBA" id="ARBA00022272"/>
    </source>
</evidence>
<dbReference type="UniPathway" id="UPA00035">
    <property type="reaction ID" value="UER00042"/>
</dbReference>